<dbReference type="GO" id="GO:0042398">
    <property type="term" value="P:modified amino acid biosynthetic process"/>
    <property type="evidence" value="ECO:0007669"/>
    <property type="project" value="InterPro"/>
</dbReference>
<gene>
    <name evidence="3" type="primary">ybdK2</name>
    <name evidence="3" type="ORF">CPPEL_01895</name>
</gene>
<dbReference type="InterPro" id="IPR050141">
    <property type="entry name" value="GCL_type2/YbdK_subfam"/>
</dbReference>
<evidence type="ECO:0000256" key="1">
    <source>
        <dbReference type="ARBA" id="ARBA00048819"/>
    </source>
</evidence>
<dbReference type="InterPro" id="IPR014746">
    <property type="entry name" value="Gln_synth/guanido_kin_cat_dom"/>
</dbReference>
<reference evidence="3 4" key="1">
    <citation type="submission" date="2018-11" db="EMBL/GenBank/DDBJ databases">
        <authorList>
            <person name="Kleinhagauer T."/>
            <person name="Glaeser S.P."/>
            <person name="Spergser J."/>
            <person name="Ruckert C."/>
            <person name="Kaempfer P."/>
            <person name="Busse H.-J."/>
        </authorList>
    </citation>
    <scope>NUCLEOTIDE SEQUENCE [LARGE SCALE GENOMIC DNA]</scope>
    <source>
        <strain evidence="3 4">812CH</strain>
    </source>
</reference>
<dbReference type="GO" id="GO:0004357">
    <property type="term" value="F:glutamate-cysteine ligase activity"/>
    <property type="evidence" value="ECO:0007669"/>
    <property type="project" value="UniProtKB-EC"/>
</dbReference>
<dbReference type="PANTHER" id="PTHR36510">
    <property type="entry name" value="GLUTAMATE--CYSTEINE LIGASE 2-RELATED"/>
    <property type="match status" value="1"/>
</dbReference>
<evidence type="ECO:0000313" key="3">
    <source>
        <dbReference type="EMBL" id="AZA08525.1"/>
    </source>
</evidence>
<feature type="compositionally biased region" description="Polar residues" evidence="2">
    <location>
        <begin position="1"/>
        <end position="11"/>
    </location>
</feature>
<keyword evidence="3" id="KW-0436">Ligase</keyword>
<evidence type="ECO:0000256" key="2">
    <source>
        <dbReference type="SAM" id="MobiDB-lite"/>
    </source>
</evidence>
<name>A0A3G6ISB4_9CORY</name>
<dbReference type="PANTHER" id="PTHR36510:SF3">
    <property type="entry name" value="CONSERVED PROTEIN"/>
    <property type="match status" value="1"/>
</dbReference>
<evidence type="ECO:0000313" key="4">
    <source>
        <dbReference type="Proteomes" id="UP000271426"/>
    </source>
</evidence>
<accession>A0A3G6ISB4</accession>
<dbReference type="InterPro" id="IPR006336">
    <property type="entry name" value="GCS2"/>
</dbReference>
<organism evidence="3 4">
    <name type="scientific">Corynebacterium pseudopelargi</name>
    <dbReference type="NCBI Taxonomy" id="2080757"/>
    <lineage>
        <taxon>Bacteria</taxon>
        <taxon>Bacillati</taxon>
        <taxon>Actinomycetota</taxon>
        <taxon>Actinomycetes</taxon>
        <taxon>Mycobacteriales</taxon>
        <taxon>Corynebacteriaceae</taxon>
        <taxon>Corynebacterium</taxon>
    </lineage>
</organism>
<sequence length="563" mass="63053">MAFPPSKQSLDTPPPPTTSPKIHHAGTSKSEANTHGNSRIYCVLMGDAVSTESYTPRQRTRYRQRLMDDLEVFDRHLQEAEFIDKGTIGLELELNLVDEDMQPKLCNADVLDALPKEHADEYQSEIGAYNVELNHPPLSISGDGLRELHDGLTQRLDVVREAANKAGAKVAMIGTLPSVTTDFLHSPDWMTPENRYKALSNSVLESRGELVRIDVERQERYHEDFEDVAPESTCTSIQLHLQVAPDRFAAAWNASQAIAGVQAALSANSPLFAGHKLWHESRIPVFEQSIDTRTPELITQGVRPRVWFGERWITSAFDLFEENVRYFSPLLPEDRVEAGTPIITDGKPGLHYLNLQNGTIWRWNRPIYDPNTELSHIRVENRLLPAGPSVADIVADAAFYYGLVNFLVGQTRPVWSRLSYQDATSNFFAGARDGLYAHLEWPTLGRIPVSKLVTDHLLEYAEQGLKQLEVDPKLIDENLSIIEGRAQSQQNGATWQLVALENATAAVVSEYREAQGEQALATSDLLDAPDTPLRREAIARMLKAYIAQQQTGKPVHTWSTEVH</sequence>
<dbReference type="EMBL" id="CP033898">
    <property type="protein sequence ID" value="AZA08525.1"/>
    <property type="molecule type" value="Genomic_DNA"/>
</dbReference>
<protein>
    <submittedName>
        <fullName evidence="3">Carboxylate-amine ligase YbdK</fullName>
    </submittedName>
</protein>
<dbReference type="SUPFAM" id="SSF55931">
    <property type="entry name" value="Glutamine synthetase/guanido kinase"/>
    <property type="match status" value="1"/>
</dbReference>
<dbReference type="Proteomes" id="UP000271426">
    <property type="component" value="Chromosome"/>
</dbReference>
<dbReference type="Pfam" id="PF04107">
    <property type="entry name" value="GCS2"/>
    <property type="match status" value="1"/>
</dbReference>
<proteinExistence type="predicted"/>
<dbReference type="Gene3D" id="3.30.590.20">
    <property type="match status" value="1"/>
</dbReference>
<keyword evidence="4" id="KW-1185">Reference proteome</keyword>
<dbReference type="AlphaFoldDB" id="A0A3G6ISB4"/>
<feature type="region of interest" description="Disordered" evidence="2">
    <location>
        <begin position="1"/>
        <end position="34"/>
    </location>
</feature>
<dbReference type="KEGG" id="cpso:CPPEL_01895"/>
<comment type="catalytic activity">
    <reaction evidence="1">
        <text>L-cysteine + L-glutamate + ATP = gamma-L-glutamyl-L-cysteine + ADP + phosphate + H(+)</text>
        <dbReference type="Rhea" id="RHEA:13285"/>
        <dbReference type="ChEBI" id="CHEBI:15378"/>
        <dbReference type="ChEBI" id="CHEBI:29985"/>
        <dbReference type="ChEBI" id="CHEBI:30616"/>
        <dbReference type="ChEBI" id="CHEBI:35235"/>
        <dbReference type="ChEBI" id="CHEBI:43474"/>
        <dbReference type="ChEBI" id="CHEBI:58173"/>
        <dbReference type="ChEBI" id="CHEBI:456216"/>
        <dbReference type="EC" id="6.3.2.2"/>
    </reaction>
</comment>